<sequence length="65" mass="7251">MCWKMPKVQTPSIQGSQLVPQTDAKEPESPMVAGSEDTFNSKKGRQQLTIQRTTDKSSGYSPMNY</sequence>
<proteinExistence type="predicted"/>
<feature type="compositionally biased region" description="Polar residues" evidence="1">
    <location>
        <begin position="46"/>
        <end position="65"/>
    </location>
</feature>
<organism evidence="2">
    <name type="scientific">Caudovirales sp. ctIZM3</name>
    <dbReference type="NCBI Taxonomy" id="2827633"/>
    <lineage>
        <taxon>Viruses</taxon>
        <taxon>Duplodnaviria</taxon>
        <taxon>Heunggongvirae</taxon>
        <taxon>Uroviricota</taxon>
        <taxon>Caudoviricetes</taxon>
    </lineage>
</organism>
<evidence type="ECO:0000256" key="1">
    <source>
        <dbReference type="SAM" id="MobiDB-lite"/>
    </source>
</evidence>
<feature type="region of interest" description="Disordered" evidence="1">
    <location>
        <begin position="1"/>
        <end position="65"/>
    </location>
</feature>
<evidence type="ECO:0000313" key="2">
    <source>
        <dbReference type="EMBL" id="DAF59471.1"/>
    </source>
</evidence>
<reference evidence="2" key="1">
    <citation type="journal article" date="2021" name="Proc. Natl. Acad. Sci. U.S.A.">
        <title>A Catalog of Tens of Thousands of Viruses from Human Metagenomes Reveals Hidden Associations with Chronic Diseases.</title>
        <authorList>
            <person name="Tisza M.J."/>
            <person name="Buck C.B."/>
        </authorList>
    </citation>
    <scope>NUCLEOTIDE SEQUENCE</scope>
    <source>
        <strain evidence="2">CtIZM3</strain>
    </source>
</reference>
<protein>
    <submittedName>
        <fullName evidence="2">Uncharacterized protein</fullName>
    </submittedName>
</protein>
<accession>A0A8S5T918</accession>
<feature type="compositionally biased region" description="Polar residues" evidence="1">
    <location>
        <begin position="9"/>
        <end position="20"/>
    </location>
</feature>
<dbReference type="EMBL" id="BK032770">
    <property type="protein sequence ID" value="DAF59471.1"/>
    <property type="molecule type" value="Genomic_DNA"/>
</dbReference>
<name>A0A8S5T918_9CAUD</name>